<evidence type="ECO:0000313" key="3">
    <source>
        <dbReference type="Proteomes" id="UP000887013"/>
    </source>
</evidence>
<comment type="caution">
    <text evidence="2">The sequence shown here is derived from an EMBL/GenBank/DDBJ whole genome shotgun (WGS) entry which is preliminary data.</text>
</comment>
<reference evidence="2" key="1">
    <citation type="submission" date="2020-08" db="EMBL/GenBank/DDBJ databases">
        <title>Multicomponent nature underlies the extraordinary mechanical properties of spider dragline silk.</title>
        <authorList>
            <person name="Kono N."/>
            <person name="Nakamura H."/>
            <person name="Mori M."/>
            <person name="Yoshida Y."/>
            <person name="Ohtoshi R."/>
            <person name="Malay A.D."/>
            <person name="Moran D.A.P."/>
            <person name="Tomita M."/>
            <person name="Numata K."/>
            <person name="Arakawa K."/>
        </authorList>
    </citation>
    <scope>NUCLEOTIDE SEQUENCE</scope>
</reference>
<dbReference type="Proteomes" id="UP000887013">
    <property type="component" value="Unassembled WGS sequence"/>
</dbReference>
<feature type="domain" description="DUF7041" evidence="1">
    <location>
        <begin position="9"/>
        <end position="88"/>
    </location>
</feature>
<organism evidence="2 3">
    <name type="scientific">Nephila pilipes</name>
    <name type="common">Giant wood spider</name>
    <name type="synonym">Nephila maculata</name>
    <dbReference type="NCBI Taxonomy" id="299642"/>
    <lineage>
        <taxon>Eukaryota</taxon>
        <taxon>Metazoa</taxon>
        <taxon>Ecdysozoa</taxon>
        <taxon>Arthropoda</taxon>
        <taxon>Chelicerata</taxon>
        <taxon>Arachnida</taxon>
        <taxon>Araneae</taxon>
        <taxon>Araneomorphae</taxon>
        <taxon>Entelegynae</taxon>
        <taxon>Araneoidea</taxon>
        <taxon>Nephilidae</taxon>
        <taxon>Nephila</taxon>
    </lineage>
</organism>
<proteinExistence type="predicted"/>
<evidence type="ECO:0000313" key="2">
    <source>
        <dbReference type="EMBL" id="GFT27179.1"/>
    </source>
</evidence>
<keyword evidence="3" id="KW-1185">Reference proteome</keyword>
<name>A0A8X6TMP3_NEPPI</name>
<sequence length="107" mass="12140">MEEVLVIEIPALIPTDPSLLFIMLESTFELALLKTITTSRTKYNHCVASLPSEIALTVRDIIILPDKTDPYALLRGKLFPDMGKAKLEKFADSWWENNSMIKSPRSF</sequence>
<protein>
    <recommendedName>
        <fullName evidence="1">DUF7041 domain-containing protein</fullName>
    </recommendedName>
</protein>
<dbReference type="InterPro" id="IPR055469">
    <property type="entry name" value="DUF7041"/>
</dbReference>
<dbReference type="AlphaFoldDB" id="A0A8X6TMP3"/>
<dbReference type="Pfam" id="PF23055">
    <property type="entry name" value="DUF7041"/>
    <property type="match status" value="1"/>
</dbReference>
<gene>
    <name evidence="2" type="primary">AVEN_59754_1</name>
    <name evidence="2" type="ORF">NPIL_99991</name>
</gene>
<evidence type="ECO:0000259" key="1">
    <source>
        <dbReference type="Pfam" id="PF23055"/>
    </source>
</evidence>
<dbReference type="EMBL" id="BMAW01060649">
    <property type="protein sequence ID" value="GFT27179.1"/>
    <property type="molecule type" value="Genomic_DNA"/>
</dbReference>
<accession>A0A8X6TMP3</accession>